<comment type="caution">
    <text evidence="2">Lacks conserved residue(s) required for the propagation of feature annotation.</text>
</comment>
<feature type="transmembrane region" description="Helical" evidence="3">
    <location>
        <begin position="270"/>
        <end position="299"/>
    </location>
</feature>
<proteinExistence type="predicted"/>
<evidence type="ECO:0000313" key="6">
    <source>
        <dbReference type="Proteomes" id="UP000063699"/>
    </source>
</evidence>
<protein>
    <recommendedName>
        <fullName evidence="4">PNPLA domain-containing protein</fullName>
    </recommendedName>
</protein>
<dbReference type="Proteomes" id="UP000063699">
    <property type="component" value="Chromosome"/>
</dbReference>
<reference evidence="5 6" key="1">
    <citation type="submission" date="2015-07" db="EMBL/GenBank/DDBJ databases">
        <title>Genome sequencing of Kibdelosporangium phytohabitans.</title>
        <authorList>
            <person name="Qin S."/>
            <person name="Xing K."/>
        </authorList>
    </citation>
    <scope>NUCLEOTIDE SEQUENCE [LARGE SCALE GENOMIC DNA]</scope>
    <source>
        <strain evidence="5 6">KLBMP1111</strain>
    </source>
</reference>
<evidence type="ECO:0000256" key="1">
    <source>
        <dbReference type="ARBA" id="ARBA00023098"/>
    </source>
</evidence>
<evidence type="ECO:0000256" key="2">
    <source>
        <dbReference type="PROSITE-ProRule" id="PRU01161"/>
    </source>
</evidence>
<keyword evidence="3" id="KW-0472">Membrane</keyword>
<feature type="transmembrane region" description="Helical" evidence="3">
    <location>
        <begin position="177"/>
        <end position="197"/>
    </location>
</feature>
<dbReference type="InterPro" id="IPR002641">
    <property type="entry name" value="PNPLA_dom"/>
</dbReference>
<dbReference type="KEGG" id="kphy:AOZ06_26770"/>
<dbReference type="PROSITE" id="PS51635">
    <property type="entry name" value="PNPLA"/>
    <property type="match status" value="1"/>
</dbReference>
<feature type="short sequence motif" description="GXSXG" evidence="2">
    <location>
        <begin position="83"/>
        <end position="87"/>
    </location>
</feature>
<dbReference type="AlphaFoldDB" id="A0A0N9I5P4"/>
<evidence type="ECO:0000259" key="4">
    <source>
        <dbReference type="PROSITE" id="PS51635"/>
    </source>
</evidence>
<feature type="domain" description="PNPLA" evidence="4">
    <location>
        <begin position="53"/>
        <end position="267"/>
    </location>
</feature>
<dbReference type="InterPro" id="IPR016035">
    <property type="entry name" value="Acyl_Trfase/lysoPLipase"/>
</dbReference>
<gene>
    <name evidence="5" type="ORF">AOZ06_26770</name>
</gene>
<evidence type="ECO:0000256" key="3">
    <source>
        <dbReference type="SAM" id="Phobius"/>
    </source>
</evidence>
<name>A0A0N9I5P4_9PSEU</name>
<dbReference type="STRING" id="860235.AOZ06_26770"/>
<feature type="transmembrane region" description="Helical" evidence="3">
    <location>
        <begin position="217"/>
        <end position="236"/>
    </location>
</feature>
<sequence length="730" mass="79709">MSAIDEVAEYERPDRYRIAADQGLMRMSPVAADRMAKQDPAAYQDYVRRSCDLTMRGGTTSGVIYPLAVCALAEHYVFRNVGGASAGAIGASATAAAEYGRHAEPAGPVAGDTVRPGFAGMAGMIRWLISGTGGARWRLPRLFQPKPALHKAFRLVTALMQSPAVTGRRRFTSVATAVLFAVKPLATGALLVLFALWLVGPYSLRWVVPPSTWNGSLWIAGGPLAVVALAAAAWAYEVTAARFGKITLFSLVPLAIGFSSVPLYDMDARGWLMAGAVLVVAWLVLTFAVAAAFVVIYCVTSWPVVMRYRSHRFGLVPGSAEYSPGRLDRICGMPSAPVPPLATWLADRLDDLAGIDHSRALTFGDLWRGPDKPRESDPDYCPPAGDRVINLALMTTDLSAGRPHQLPFPAAERWQFCPECLRDLAPDRIIAQMSGSGADGVACPEHTSVTLQWLPRPCDVPVVLTARMSLPLPGLICPIPLYRDGRPHWFSDGGITSNFPIHFFDSLLPRWPTFGLNLSSADRAVKDGEIYLPDQDASTPREPYSEMGSTALAFAGRILNTFMDWRDTMQSALPGFRGRIATIPQGPGEGGTNLFMSPEVISRLALRGRDAGVALRQRFTAQFEDEADGYTRTDRYRWIRLRLALREWREVALQADARSALYRDRTAHYPVPVAMREWFSGPRVPPTADPAASDIYCAYQHFVDLATTCLAEPFDGTAPVDPVMRLTPPE</sequence>
<dbReference type="EMBL" id="CP012752">
    <property type="protein sequence ID" value="ALG10020.1"/>
    <property type="molecule type" value="Genomic_DNA"/>
</dbReference>
<dbReference type="GO" id="GO:0006629">
    <property type="term" value="P:lipid metabolic process"/>
    <property type="evidence" value="ECO:0007669"/>
    <property type="project" value="UniProtKB-KW"/>
</dbReference>
<keyword evidence="3" id="KW-0812">Transmembrane</keyword>
<evidence type="ECO:0000313" key="5">
    <source>
        <dbReference type="EMBL" id="ALG10020.1"/>
    </source>
</evidence>
<accession>A0A0N9I5P4</accession>
<feature type="transmembrane region" description="Helical" evidence="3">
    <location>
        <begin position="243"/>
        <end position="264"/>
    </location>
</feature>
<dbReference type="SUPFAM" id="SSF52151">
    <property type="entry name" value="FabD/lysophospholipase-like"/>
    <property type="match status" value="1"/>
</dbReference>
<organism evidence="5 6">
    <name type="scientific">Kibdelosporangium phytohabitans</name>
    <dbReference type="NCBI Taxonomy" id="860235"/>
    <lineage>
        <taxon>Bacteria</taxon>
        <taxon>Bacillati</taxon>
        <taxon>Actinomycetota</taxon>
        <taxon>Actinomycetes</taxon>
        <taxon>Pseudonocardiales</taxon>
        <taxon>Pseudonocardiaceae</taxon>
        <taxon>Kibdelosporangium</taxon>
    </lineage>
</organism>
<dbReference type="RefSeq" id="WP_054291924.1">
    <property type="nucleotide sequence ID" value="NZ_CP012752.1"/>
</dbReference>
<keyword evidence="6" id="KW-1185">Reference proteome</keyword>
<keyword evidence="3" id="KW-1133">Transmembrane helix</keyword>
<keyword evidence="1" id="KW-0443">Lipid metabolism</keyword>
<dbReference type="Gene3D" id="3.40.1090.10">
    <property type="entry name" value="Cytosolic phospholipase A2 catalytic domain"/>
    <property type="match status" value="1"/>
</dbReference>